<feature type="chain" id="PRO_5019340598" description="FecR protein domain-containing protein" evidence="2">
    <location>
        <begin position="29"/>
        <end position="300"/>
    </location>
</feature>
<dbReference type="RefSeq" id="WP_127612809.1">
    <property type="nucleotide sequence ID" value="NZ_RXOL01000004.1"/>
</dbReference>
<evidence type="ECO:0000256" key="1">
    <source>
        <dbReference type="SAM" id="MobiDB-lite"/>
    </source>
</evidence>
<name>A0A437GY49_9SPHN</name>
<dbReference type="PANTHER" id="PTHR38731">
    <property type="entry name" value="LIPL45-RELATED LIPOPROTEIN-RELATED"/>
    <property type="match status" value="1"/>
</dbReference>
<dbReference type="Pfam" id="PF04773">
    <property type="entry name" value="FecR"/>
    <property type="match status" value="1"/>
</dbReference>
<proteinExistence type="predicted"/>
<keyword evidence="2" id="KW-0732">Signal</keyword>
<dbReference type="PANTHER" id="PTHR38731:SF3">
    <property type="entry name" value="BLL6125 PROTEIN"/>
    <property type="match status" value="1"/>
</dbReference>
<accession>A0A437GY49</accession>
<keyword evidence="5" id="KW-1185">Reference proteome</keyword>
<protein>
    <recommendedName>
        <fullName evidence="3">FecR protein domain-containing protein</fullName>
    </recommendedName>
</protein>
<sequence length="300" mass="31108">MAKSTRLNRSLAACSALATALAATPGLAQQVEIGNASAVVGKVEISDAEAPKPRAVVRKERIAWGDLIDTGKKSQLQILLLDRTSFGIGAKSRVRIDRYVYDPNQGRSLLATFMKGALRFFSGRQDGTNSADIATPAGRIGIRGTALDLLVGENAVDIASQEEAVGKVDSDKDEATLVVLRGPGAATLGGLTPGRAEVEGAGKTVVLDRPGLAAYIPRKGAQPIGPFLISNKGLSKVQEELAPEMARAAEGGGLLEALIPAVLGAAALGILLDGDGSKDVVRNPQTPVPNPNQQIQGRPQ</sequence>
<reference evidence="4 5" key="1">
    <citation type="submission" date="2018-12" db="EMBL/GenBank/DDBJ databases">
        <title>Croceicoccus ponticola sp. nov., a lipolytic bacterium isolated from seawater.</title>
        <authorList>
            <person name="Yoon J.-H."/>
        </authorList>
    </citation>
    <scope>NUCLEOTIDE SEQUENCE [LARGE SCALE GENOMIC DNA]</scope>
    <source>
        <strain evidence="4 5">GM-16</strain>
    </source>
</reference>
<evidence type="ECO:0000259" key="3">
    <source>
        <dbReference type="Pfam" id="PF04773"/>
    </source>
</evidence>
<dbReference type="Proteomes" id="UP000283003">
    <property type="component" value="Unassembled WGS sequence"/>
</dbReference>
<dbReference type="OrthoDB" id="9773411at2"/>
<dbReference type="InterPro" id="IPR006860">
    <property type="entry name" value="FecR"/>
</dbReference>
<organism evidence="4 5">
    <name type="scientific">Croceicoccus ponticola</name>
    <dbReference type="NCBI Taxonomy" id="2217664"/>
    <lineage>
        <taxon>Bacteria</taxon>
        <taxon>Pseudomonadati</taxon>
        <taxon>Pseudomonadota</taxon>
        <taxon>Alphaproteobacteria</taxon>
        <taxon>Sphingomonadales</taxon>
        <taxon>Erythrobacteraceae</taxon>
        <taxon>Croceicoccus</taxon>
    </lineage>
</organism>
<gene>
    <name evidence="4" type="ORF">EKN06_10155</name>
</gene>
<feature type="domain" description="FecR protein" evidence="3">
    <location>
        <begin position="67"/>
        <end position="154"/>
    </location>
</feature>
<comment type="caution">
    <text evidence="4">The sequence shown here is derived from an EMBL/GenBank/DDBJ whole genome shotgun (WGS) entry which is preliminary data.</text>
</comment>
<evidence type="ECO:0000313" key="4">
    <source>
        <dbReference type="EMBL" id="RVQ66386.1"/>
    </source>
</evidence>
<dbReference type="EMBL" id="RXOL01000004">
    <property type="protein sequence ID" value="RVQ66386.1"/>
    <property type="molecule type" value="Genomic_DNA"/>
</dbReference>
<feature type="region of interest" description="Disordered" evidence="1">
    <location>
        <begin position="278"/>
        <end position="300"/>
    </location>
</feature>
<evidence type="ECO:0000313" key="5">
    <source>
        <dbReference type="Proteomes" id="UP000283003"/>
    </source>
</evidence>
<evidence type="ECO:0000256" key="2">
    <source>
        <dbReference type="SAM" id="SignalP"/>
    </source>
</evidence>
<dbReference type="AlphaFoldDB" id="A0A437GY49"/>
<feature type="signal peptide" evidence="2">
    <location>
        <begin position="1"/>
        <end position="28"/>
    </location>
</feature>